<keyword evidence="13" id="KW-0511">Multifunctional enzyme</keyword>
<dbReference type="Pfam" id="PF00912">
    <property type="entry name" value="Transgly"/>
    <property type="match status" value="1"/>
</dbReference>
<protein>
    <submittedName>
        <fullName evidence="19">Penicillin-binding protein 1A</fullName>
    </submittedName>
</protein>
<comment type="catalytic activity">
    <reaction evidence="15">
        <text>Preferential cleavage: (Ac)2-L-Lys-D-Ala-|-D-Ala. Also transpeptidation of peptidyl-alanyl moieties that are N-acyl substituents of D-alanine.</text>
        <dbReference type="EC" id="3.4.16.4"/>
    </reaction>
</comment>
<dbReference type="InterPro" id="IPR050396">
    <property type="entry name" value="Glycosyltr_51/Transpeptidase"/>
</dbReference>
<evidence type="ECO:0000256" key="8">
    <source>
        <dbReference type="ARBA" id="ARBA00022679"/>
    </source>
</evidence>
<dbReference type="EMBL" id="AP014924">
    <property type="protein sequence ID" value="BAS28327.1"/>
    <property type="molecule type" value="Genomic_DNA"/>
</dbReference>
<feature type="domain" description="Penicillin-binding protein transpeptidase" evidence="17">
    <location>
        <begin position="339"/>
        <end position="405"/>
    </location>
</feature>
<evidence type="ECO:0000256" key="1">
    <source>
        <dbReference type="ARBA" id="ARBA00004236"/>
    </source>
</evidence>
<dbReference type="Proteomes" id="UP000065807">
    <property type="component" value="Chromosome"/>
</dbReference>
<evidence type="ECO:0000256" key="5">
    <source>
        <dbReference type="ARBA" id="ARBA00022645"/>
    </source>
</evidence>
<keyword evidence="5" id="KW-0121">Carboxypeptidase</keyword>
<dbReference type="GO" id="GO:0008360">
    <property type="term" value="P:regulation of cell shape"/>
    <property type="evidence" value="ECO:0007669"/>
    <property type="project" value="UniProtKB-KW"/>
</dbReference>
<evidence type="ECO:0000256" key="15">
    <source>
        <dbReference type="ARBA" id="ARBA00034000"/>
    </source>
</evidence>
<feature type="domain" description="Penicillin-binding protein transpeptidase" evidence="17">
    <location>
        <begin position="432"/>
        <end position="605"/>
    </location>
</feature>
<dbReference type="GO" id="GO:0008955">
    <property type="term" value="F:peptidoglycan glycosyltransferase activity"/>
    <property type="evidence" value="ECO:0007669"/>
    <property type="project" value="UniProtKB-EC"/>
</dbReference>
<reference evidence="20" key="2">
    <citation type="journal article" date="2016" name="Int. J. Syst. Evol. Microbiol.">
        <title>Complete genome sequence and cell structure of Limnochorda pilosa, a Gram-negative spore-former within the phylum Firmicutes.</title>
        <authorList>
            <person name="Watanabe M."/>
            <person name="Kojima H."/>
            <person name="Fukui M."/>
        </authorList>
    </citation>
    <scope>NUCLEOTIDE SEQUENCE [LARGE SCALE GENOMIC DNA]</scope>
    <source>
        <strain evidence="20">HC45</strain>
    </source>
</reference>
<evidence type="ECO:0000256" key="9">
    <source>
        <dbReference type="ARBA" id="ARBA00022801"/>
    </source>
</evidence>
<evidence type="ECO:0000259" key="18">
    <source>
        <dbReference type="Pfam" id="PF00912"/>
    </source>
</evidence>
<dbReference type="Pfam" id="PF00905">
    <property type="entry name" value="Transpeptidase"/>
    <property type="match status" value="2"/>
</dbReference>
<name>A0A0K2SMU4_LIMPI</name>
<keyword evidence="12" id="KW-0472">Membrane</keyword>
<evidence type="ECO:0000256" key="7">
    <source>
        <dbReference type="ARBA" id="ARBA00022676"/>
    </source>
</evidence>
<keyword evidence="9" id="KW-0378">Hydrolase</keyword>
<dbReference type="PATRIC" id="fig|1555112.3.peg.2536"/>
<dbReference type="Gene3D" id="3.40.710.10">
    <property type="entry name" value="DD-peptidase/beta-lactamase superfamily"/>
    <property type="match status" value="1"/>
</dbReference>
<dbReference type="SUPFAM" id="SSF56601">
    <property type="entry name" value="beta-lactamase/transpeptidase-like"/>
    <property type="match status" value="1"/>
</dbReference>
<comment type="catalytic activity">
    <reaction evidence="16">
        <text>[GlcNAc-(1-&gt;4)-Mur2Ac(oyl-L-Ala-gamma-D-Glu-L-Lys-D-Ala-D-Ala)](n)-di-trans,octa-cis-undecaprenyl diphosphate + beta-D-GlcNAc-(1-&gt;4)-Mur2Ac(oyl-L-Ala-gamma-D-Glu-L-Lys-D-Ala-D-Ala)-di-trans,octa-cis-undecaprenyl diphosphate = [GlcNAc-(1-&gt;4)-Mur2Ac(oyl-L-Ala-gamma-D-Glu-L-Lys-D-Ala-D-Ala)](n+1)-di-trans,octa-cis-undecaprenyl diphosphate + di-trans,octa-cis-undecaprenyl diphosphate + H(+)</text>
        <dbReference type="Rhea" id="RHEA:23708"/>
        <dbReference type="Rhea" id="RHEA-COMP:9602"/>
        <dbReference type="Rhea" id="RHEA-COMP:9603"/>
        <dbReference type="ChEBI" id="CHEBI:15378"/>
        <dbReference type="ChEBI" id="CHEBI:58405"/>
        <dbReference type="ChEBI" id="CHEBI:60033"/>
        <dbReference type="ChEBI" id="CHEBI:78435"/>
        <dbReference type="EC" id="2.4.99.28"/>
    </reaction>
</comment>
<evidence type="ECO:0000256" key="3">
    <source>
        <dbReference type="ARBA" id="ARBA00007739"/>
    </source>
</evidence>
<evidence type="ECO:0000256" key="16">
    <source>
        <dbReference type="ARBA" id="ARBA00049902"/>
    </source>
</evidence>
<keyword evidence="11" id="KW-0573">Peptidoglycan synthesis</keyword>
<gene>
    <name evidence="19" type="ORF">LIP_2491</name>
</gene>
<dbReference type="AlphaFoldDB" id="A0A0K2SMU4"/>
<dbReference type="GO" id="GO:0006508">
    <property type="term" value="P:proteolysis"/>
    <property type="evidence" value="ECO:0007669"/>
    <property type="project" value="UniProtKB-KW"/>
</dbReference>
<evidence type="ECO:0000313" key="19">
    <source>
        <dbReference type="EMBL" id="BAS28327.1"/>
    </source>
</evidence>
<keyword evidence="4" id="KW-1003">Cell membrane</keyword>
<dbReference type="OrthoDB" id="9766909at2"/>
<dbReference type="SUPFAM" id="SSF53955">
    <property type="entry name" value="Lysozyme-like"/>
    <property type="match status" value="1"/>
</dbReference>
<keyword evidence="6" id="KW-0645">Protease</keyword>
<evidence type="ECO:0000256" key="14">
    <source>
        <dbReference type="ARBA" id="ARBA00023316"/>
    </source>
</evidence>
<evidence type="ECO:0000256" key="12">
    <source>
        <dbReference type="ARBA" id="ARBA00023136"/>
    </source>
</evidence>
<dbReference type="InterPro" id="IPR036950">
    <property type="entry name" value="PBP_transglycosylase"/>
</dbReference>
<dbReference type="InterPro" id="IPR012338">
    <property type="entry name" value="Beta-lactam/transpept-like"/>
</dbReference>
<evidence type="ECO:0000256" key="6">
    <source>
        <dbReference type="ARBA" id="ARBA00022670"/>
    </source>
</evidence>
<evidence type="ECO:0000256" key="10">
    <source>
        <dbReference type="ARBA" id="ARBA00022960"/>
    </source>
</evidence>
<dbReference type="InterPro" id="IPR023346">
    <property type="entry name" value="Lysozyme-like_dom_sf"/>
</dbReference>
<keyword evidence="14" id="KW-0961">Cell wall biogenesis/degradation</keyword>
<dbReference type="InterPro" id="IPR001460">
    <property type="entry name" value="PCN-bd_Tpept"/>
</dbReference>
<dbReference type="GO" id="GO:0009002">
    <property type="term" value="F:serine-type D-Ala-D-Ala carboxypeptidase activity"/>
    <property type="evidence" value="ECO:0007669"/>
    <property type="project" value="UniProtKB-EC"/>
</dbReference>
<feature type="domain" description="Glycosyl transferase family 51" evidence="18">
    <location>
        <begin position="64"/>
        <end position="235"/>
    </location>
</feature>
<dbReference type="GO" id="GO:0009252">
    <property type="term" value="P:peptidoglycan biosynthetic process"/>
    <property type="evidence" value="ECO:0007669"/>
    <property type="project" value="UniProtKB-KW"/>
</dbReference>
<comment type="subcellular location">
    <subcellularLocation>
        <location evidence="1">Cell membrane</location>
    </subcellularLocation>
</comment>
<evidence type="ECO:0000259" key="17">
    <source>
        <dbReference type="Pfam" id="PF00905"/>
    </source>
</evidence>
<proteinExistence type="inferred from homology"/>
<comment type="similarity">
    <text evidence="2">In the C-terminal section; belongs to the transpeptidase family.</text>
</comment>
<keyword evidence="8" id="KW-0808">Transferase</keyword>
<evidence type="ECO:0000256" key="4">
    <source>
        <dbReference type="ARBA" id="ARBA00022475"/>
    </source>
</evidence>
<keyword evidence="7" id="KW-0328">Glycosyltransferase</keyword>
<dbReference type="PANTHER" id="PTHR32282:SF11">
    <property type="entry name" value="PENICILLIN-BINDING PROTEIN 1B"/>
    <property type="match status" value="1"/>
</dbReference>
<evidence type="ECO:0000256" key="11">
    <source>
        <dbReference type="ARBA" id="ARBA00022984"/>
    </source>
</evidence>
<keyword evidence="20" id="KW-1185">Reference proteome</keyword>
<dbReference type="KEGG" id="lpil:LIP_2491"/>
<dbReference type="Gene3D" id="1.10.3810.10">
    <property type="entry name" value="Biosynthetic peptidoglycan transglycosylase-like"/>
    <property type="match status" value="1"/>
</dbReference>
<keyword evidence="10" id="KW-0133">Cell shape</keyword>
<dbReference type="STRING" id="1555112.LIP_2491"/>
<dbReference type="GO" id="GO:0008658">
    <property type="term" value="F:penicillin binding"/>
    <property type="evidence" value="ECO:0007669"/>
    <property type="project" value="InterPro"/>
</dbReference>
<dbReference type="FunFam" id="1.10.3810.10:FF:000001">
    <property type="entry name" value="Penicillin-binding protein 1A"/>
    <property type="match status" value="1"/>
</dbReference>
<sequence>MARQRHRPSRRPYAVLLVTFAVALAFGLASGGLAAYLRSAPSLDEIRFDAETVTYFYDRYGDEIATRYREHRIPVTIDQVPQSLKDAVVAIEDRQFYNHHGVNVAAIVRAVVADLRAGAKVQGGSTITQQLAKNVFLTHDKTFTRKLREVLWAIQIERKYAKEEILEAYLNEIYWGPGIYGVQAASQFYFGKPVSELTLAESALLAGIIRNPGTYSPITRPEAAVSRRNLVLEVMAELGYITPREMNLAKAQPVELAAAATARTSQAEGRASDRWFVQYVMRQLVDKYHISYEEIYQGGLRVYTTLDPAMQQAAEQAMTYVDSLSNERDANGLRKPQAALVALDPATGAIRAMIGGRDGDEFNRAWQAYRQPGSANKVFVYTAAIDSQRFTPATMLVDEPVEYPKEQLPEPLVAEGRAQAAATEEPADPEMWRPRNHDDQYRGPVTLRDALADSINVVAIKLLDQLGIPRAINLAQKMGITSLNPEDRHLGFAIGGLTRGVTPMEMAEAYGVLANQGIHTEPFAVVKVTDASGMTLWETQPQREIVLDAATAYLVTDMLRDVVERGTGKNARIPGRDVAGKTGTTNEFTDAWFVGYTPELVAAVWIGNDQASEPMLYQFPNRDPLRIGSAGAAELWRRFASRALENVPASTFARPPGLVDGVPIDVKTGLLVDDGCAGIPRAEIRQEIFLQGTQPVDPSPRCQPASPFHFLWDWFTRGRQP</sequence>
<comment type="similarity">
    <text evidence="3">In the N-terminal section; belongs to the glycosyltransferase 51 family.</text>
</comment>
<evidence type="ECO:0000256" key="13">
    <source>
        <dbReference type="ARBA" id="ARBA00023268"/>
    </source>
</evidence>
<dbReference type="InterPro" id="IPR001264">
    <property type="entry name" value="Glyco_trans_51"/>
</dbReference>
<organism evidence="19 20">
    <name type="scientific">Limnochorda pilosa</name>
    <dbReference type="NCBI Taxonomy" id="1555112"/>
    <lineage>
        <taxon>Bacteria</taxon>
        <taxon>Bacillati</taxon>
        <taxon>Bacillota</taxon>
        <taxon>Limnochordia</taxon>
        <taxon>Limnochordales</taxon>
        <taxon>Limnochordaceae</taxon>
        <taxon>Limnochorda</taxon>
    </lineage>
</organism>
<dbReference type="GO" id="GO:0030288">
    <property type="term" value="C:outer membrane-bounded periplasmic space"/>
    <property type="evidence" value="ECO:0007669"/>
    <property type="project" value="TreeGrafter"/>
</dbReference>
<accession>A0A0K2SMU4</accession>
<dbReference type="RefSeq" id="WP_068138513.1">
    <property type="nucleotide sequence ID" value="NZ_AP014924.1"/>
</dbReference>
<dbReference type="NCBIfam" id="TIGR02074">
    <property type="entry name" value="PBP_1a_fam"/>
    <property type="match status" value="1"/>
</dbReference>
<dbReference type="PANTHER" id="PTHR32282">
    <property type="entry name" value="BINDING PROTEIN TRANSPEPTIDASE, PUTATIVE-RELATED"/>
    <property type="match status" value="1"/>
</dbReference>
<evidence type="ECO:0000256" key="2">
    <source>
        <dbReference type="ARBA" id="ARBA00007090"/>
    </source>
</evidence>
<reference evidence="20" key="1">
    <citation type="submission" date="2015-07" db="EMBL/GenBank/DDBJ databases">
        <title>Complete genome sequence and phylogenetic analysis of Limnochorda pilosa.</title>
        <authorList>
            <person name="Watanabe M."/>
            <person name="Kojima H."/>
            <person name="Fukui M."/>
        </authorList>
    </citation>
    <scope>NUCLEOTIDE SEQUENCE [LARGE SCALE GENOMIC DNA]</scope>
    <source>
        <strain evidence="20">HC45</strain>
    </source>
</reference>
<dbReference type="GO" id="GO:0071555">
    <property type="term" value="P:cell wall organization"/>
    <property type="evidence" value="ECO:0007669"/>
    <property type="project" value="UniProtKB-KW"/>
</dbReference>
<dbReference type="GO" id="GO:0005886">
    <property type="term" value="C:plasma membrane"/>
    <property type="evidence" value="ECO:0007669"/>
    <property type="project" value="UniProtKB-SubCell"/>
</dbReference>
<evidence type="ECO:0000313" key="20">
    <source>
        <dbReference type="Proteomes" id="UP000065807"/>
    </source>
</evidence>